<feature type="region of interest" description="Disordered" evidence="1">
    <location>
        <begin position="1"/>
        <end position="28"/>
    </location>
</feature>
<accession>A0ABT0MHI8</accession>
<evidence type="ECO:0000256" key="1">
    <source>
        <dbReference type="SAM" id="MobiDB-lite"/>
    </source>
</evidence>
<evidence type="ECO:0000313" key="3">
    <source>
        <dbReference type="EMBL" id="MCL1633709.1"/>
    </source>
</evidence>
<dbReference type="Proteomes" id="UP001431217">
    <property type="component" value="Unassembled WGS sequence"/>
</dbReference>
<comment type="caution">
    <text evidence="3">The sequence shown here is derived from an EMBL/GenBank/DDBJ whole genome shotgun (WGS) entry which is preliminary data.</text>
</comment>
<dbReference type="Pfam" id="PF20148">
    <property type="entry name" value="DUF6531"/>
    <property type="match status" value="1"/>
</dbReference>
<protein>
    <submittedName>
        <fullName evidence="3">DUF6531 domain-containing protein</fullName>
    </submittedName>
</protein>
<reference evidence="3 4" key="1">
    <citation type="submission" date="2022-05" db="EMBL/GenBank/DDBJ databases">
        <title>Luteimonas sp. SX5, whole genome shotgun sequencing project.</title>
        <authorList>
            <person name="Zhao G."/>
            <person name="Shen L."/>
        </authorList>
    </citation>
    <scope>NUCLEOTIDE SEQUENCE [LARGE SCALE GENOMIC DNA]</scope>
    <source>
        <strain evidence="3 4">SX5</strain>
    </source>
</reference>
<gene>
    <name evidence="3" type="ORF">M2650_03500</name>
</gene>
<evidence type="ECO:0000313" key="4">
    <source>
        <dbReference type="Proteomes" id="UP001431217"/>
    </source>
</evidence>
<feature type="domain" description="DUF6531" evidence="2">
    <location>
        <begin position="16"/>
        <end position="90"/>
    </location>
</feature>
<sequence>MAQGAQDAAQKDCGLGNPILPSTGNKIEPETDFVSTGEMPLFLKRTYNRYWDQKGLFGYYWLSNFDLRIAKTPDNKIITAYRSDGRKVKYVYNAVPSAAWYENQGAAGVQDRGQR</sequence>
<dbReference type="InterPro" id="IPR045351">
    <property type="entry name" value="DUF6531"/>
</dbReference>
<keyword evidence="4" id="KW-1185">Reference proteome</keyword>
<name>A0ABT0MHI8_9GAMM</name>
<organism evidence="3 4">
    <name type="scientific">Luteimonas galliterrae</name>
    <dbReference type="NCBI Taxonomy" id="2940486"/>
    <lineage>
        <taxon>Bacteria</taxon>
        <taxon>Pseudomonadati</taxon>
        <taxon>Pseudomonadota</taxon>
        <taxon>Gammaproteobacteria</taxon>
        <taxon>Lysobacterales</taxon>
        <taxon>Lysobacteraceae</taxon>
        <taxon>Luteimonas</taxon>
    </lineage>
</organism>
<evidence type="ECO:0000259" key="2">
    <source>
        <dbReference type="Pfam" id="PF20148"/>
    </source>
</evidence>
<dbReference type="EMBL" id="JAMBEP010000001">
    <property type="protein sequence ID" value="MCL1633709.1"/>
    <property type="molecule type" value="Genomic_DNA"/>
</dbReference>
<dbReference type="RefSeq" id="WP_249471225.1">
    <property type="nucleotide sequence ID" value="NZ_JAMBEP010000001.1"/>
</dbReference>
<proteinExistence type="predicted"/>